<sequence length="365" mass="40661">MIRIPKTLSRYLSLTFSLNLLGMAAILLGLIYMLDMVELLRRAAKFENVPLSLVIQMGFLKLPDIGQTIFPFIILFSALFTFWQLSRRQELVVLRSAGVSVWQFLAPIAAVAAAAGLLVAFVVNPLGAIFYGKFRLLENMYLDSDHSTVALFDEGLWLRQETLDGYAMLHADKVEMPSWKLQEVTTFFFDKSDIFTKRIDADAAQLKAGEWVFQEAVQNSVNEQPVRVPTLILPTNLTTREIEDSFSTPETMGFWNLPSFIATLDKTGFDSTRLRIHFQTLLAQPFLFMSMILLAAAVALRPQRQGGTFLFIVGGVVIGFVMFFLSSFLQAMGASHQIPVFLAAWSPALLGSLLGIAALLTLEDG</sequence>
<evidence type="ECO:0000256" key="4">
    <source>
        <dbReference type="ARBA" id="ARBA00022989"/>
    </source>
</evidence>
<evidence type="ECO:0000256" key="5">
    <source>
        <dbReference type="ARBA" id="ARBA00023136"/>
    </source>
</evidence>
<protein>
    <submittedName>
        <fullName evidence="7">LPS export ABC transporter permease LptG</fullName>
    </submittedName>
</protein>
<proteinExistence type="predicted"/>
<dbReference type="AlphaFoldDB" id="A0A2W5H8W2"/>
<keyword evidence="5 6" id="KW-0472">Membrane</keyword>
<reference evidence="7 8" key="1">
    <citation type="submission" date="2017-08" db="EMBL/GenBank/DDBJ databases">
        <title>Infants hospitalized years apart are colonized by the same room-sourced microbial strains.</title>
        <authorList>
            <person name="Brooks B."/>
            <person name="Olm M.R."/>
            <person name="Firek B.A."/>
            <person name="Baker R."/>
            <person name="Thomas B.C."/>
            <person name="Morowitz M.J."/>
            <person name="Banfield J.F."/>
        </authorList>
    </citation>
    <scope>NUCLEOTIDE SEQUENCE [LARGE SCALE GENOMIC DNA]</scope>
    <source>
        <strain evidence="7">S2_006_000_R2_64</strain>
    </source>
</reference>
<dbReference type="PANTHER" id="PTHR33529">
    <property type="entry name" value="SLR0882 PROTEIN-RELATED"/>
    <property type="match status" value="1"/>
</dbReference>
<feature type="transmembrane region" description="Helical" evidence="6">
    <location>
        <begin position="105"/>
        <end position="131"/>
    </location>
</feature>
<evidence type="ECO:0000256" key="1">
    <source>
        <dbReference type="ARBA" id="ARBA00004651"/>
    </source>
</evidence>
<evidence type="ECO:0000313" key="8">
    <source>
        <dbReference type="Proteomes" id="UP000249739"/>
    </source>
</evidence>
<feature type="transmembrane region" description="Helical" evidence="6">
    <location>
        <begin position="340"/>
        <end position="362"/>
    </location>
</feature>
<organism evidence="7 8">
    <name type="scientific">Micavibrio aeruginosavorus</name>
    <dbReference type="NCBI Taxonomy" id="349221"/>
    <lineage>
        <taxon>Bacteria</taxon>
        <taxon>Pseudomonadati</taxon>
        <taxon>Bdellovibrionota</taxon>
        <taxon>Bdellovibrionia</taxon>
        <taxon>Bdellovibrionales</taxon>
        <taxon>Pseudobdellovibrionaceae</taxon>
        <taxon>Micavibrio</taxon>
    </lineage>
</organism>
<evidence type="ECO:0000256" key="2">
    <source>
        <dbReference type="ARBA" id="ARBA00022475"/>
    </source>
</evidence>
<gene>
    <name evidence="7" type="primary">lptG</name>
    <name evidence="7" type="ORF">DI586_09735</name>
</gene>
<dbReference type="InterPro" id="IPR005495">
    <property type="entry name" value="LptG/LptF_permease"/>
</dbReference>
<keyword evidence="4 6" id="KW-1133">Transmembrane helix</keyword>
<feature type="transmembrane region" description="Helical" evidence="6">
    <location>
        <begin position="65"/>
        <end position="85"/>
    </location>
</feature>
<dbReference type="NCBIfam" id="TIGR04408">
    <property type="entry name" value="LptG_lptG"/>
    <property type="match status" value="1"/>
</dbReference>
<name>A0A2W5H8W2_9BACT</name>
<dbReference type="Proteomes" id="UP000249739">
    <property type="component" value="Unassembled WGS sequence"/>
</dbReference>
<evidence type="ECO:0000313" key="7">
    <source>
        <dbReference type="EMBL" id="PZP54496.1"/>
    </source>
</evidence>
<feature type="transmembrane region" description="Helical" evidence="6">
    <location>
        <begin position="306"/>
        <end position="328"/>
    </location>
</feature>
<dbReference type="Pfam" id="PF03739">
    <property type="entry name" value="LptF_LptG"/>
    <property type="match status" value="1"/>
</dbReference>
<dbReference type="GO" id="GO:0055085">
    <property type="term" value="P:transmembrane transport"/>
    <property type="evidence" value="ECO:0007669"/>
    <property type="project" value="InterPro"/>
</dbReference>
<keyword evidence="2" id="KW-1003">Cell membrane</keyword>
<dbReference type="InterPro" id="IPR030923">
    <property type="entry name" value="LptG"/>
</dbReference>
<keyword evidence="3 6" id="KW-0812">Transmembrane</keyword>
<dbReference type="GO" id="GO:0015920">
    <property type="term" value="P:lipopolysaccharide transport"/>
    <property type="evidence" value="ECO:0007669"/>
    <property type="project" value="TreeGrafter"/>
</dbReference>
<comment type="subcellular location">
    <subcellularLocation>
        <location evidence="1">Cell membrane</location>
        <topology evidence="1">Multi-pass membrane protein</topology>
    </subcellularLocation>
</comment>
<dbReference type="EMBL" id="QFOT01000133">
    <property type="protein sequence ID" value="PZP54496.1"/>
    <property type="molecule type" value="Genomic_DNA"/>
</dbReference>
<dbReference type="PANTHER" id="PTHR33529:SF2">
    <property type="entry name" value="LIPOPOLYSACCHARIDE EXPORT SYSTEM PERMEASE PROTEIN LPTG"/>
    <property type="match status" value="1"/>
</dbReference>
<accession>A0A2W5H8W2</accession>
<feature type="transmembrane region" description="Helical" evidence="6">
    <location>
        <begin position="12"/>
        <end position="34"/>
    </location>
</feature>
<dbReference type="GO" id="GO:0043190">
    <property type="term" value="C:ATP-binding cassette (ABC) transporter complex"/>
    <property type="evidence" value="ECO:0007669"/>
    <property type="project" value="InterPro"/>
</dbReference>
<feature type="transmembrane region" description="Helical" evidence="6">
    <location>
        <begin position="281"/>
        <end position="300"/>
    </location>
</feature>
<comment type="caution">
    <text evidence="7">The sequence shown here is derived from an EMBL/GenBank/DDBJ whole genome shotgun (WGS) entry which is preliminary data.</text>
</comment>
<evidence type="ECO:0000256" key="6">
    <source>
        <dbReference type="SAM" id="Phobius"/>
    </source>
</evidence>
<evidence type="ECO:0000256" key="3">
    <source>
        <dbReference type="ARBA" id="ARBA00022692"/>
    </source>
</evidence>